<reference evidence="1" key="1">
    <citation type="journal article" date="2014" name="Int. J. Syst. Evol. Microbiol.">
        <title>Complete genome sequence of Corynebacterium casei LMG S-19264T (=DSM 44701T), isolated from a smear-ripened cheese.</title>
        <authorList>
            <consortium name="US DOE Joint Genome Institute (JGI-PGF)"/>
            <person name="Walter F."/>
            <person name="Albersmeier A."/>
            <person name="Kalinowski J."/>
            <person name="Ruckert C."/>
        </authorList>
    </citation>
    <scope>NUCLEOTIDE SEQUENCE</scope>
    <source>
        <strain evidence="1">VKM B-2789</strain>
    </source>
</reference>
<organism evidence="1 2">
    <name type="scientific">Ancylobacter defluvii</name>
    <dbReference type="NCBI Taxonomy" id="1282440"/>
    <lineage>
        <taxon>Bacteria</taxon>
        <taxon>Pseudomonadati</taxon>
        <taxon>Pseudomonadota</taxon>
        <taxon>Alphaproteobacteria</taxon>
        <taxon>Hyphomicrobiales</taxon>
        <taxon>Xanthobacteraceae</taxon>
        <taxon>Ancylobacter</taxon>
    </lineage>
</organism>
<proteinExistence type="predicted"/>
<dbReference type="Gene3D" id="1.25.40.380">
    <property type="entry name" value="Protein of unknown function DUF1810"/>
    <property type="match status" value="1"/>
</dbReference>
<dbReference type="InterPro" id="IPR014937">
    <property type="entry name" value="DUF1810"/>
</dbReference>
<dbReference type="InterPro" id="IPR036287">
    <property type="entry name" value="Rv1873-like_sf"/>
</dbReference>
<sequence>MRALLRHTGMPVREILGTPDDLKFRSCLTLFRAAAPAPDDAQLFEAGLRQFYQGAPDPGTLERLAAP</sequence>
<evidence type="ECO:0000313" key="1">
    <source>
        <dbReference type="EMBL" id="GLK85880.1"/>
    </source>
</evidence>
<keyword evidence="2" id="KW-1185">Reference proteome</keyword>
<name>A0A9W6K1A9_9HYPH</name>
<evidence type="ECO:0000313" key="2">
    <source>
        <dbReference type="Proteomes" id="UP001143330"/>
    </source>
</evidence>
<dbReference type="Pfam" id="PF08837">
    <property type="entry name" value="DUF1810"/>
    <property type="match status" value="1"/>
</dbReference>
<comment type="caution">
    <text evidence="1">The sequence shown here is derived from an EMBL/GenBank/DDBJ whole genome shotgun (WGS) entry which is preliminary data.</text>
</comment>
<accession>A0A9W6K1A9</accession>
<dbReference type="SUPFAM" id="SSF140736">
    <property type="entry name" value="Rv1873-like"/>
    <property type="match status" value="1"/>
</dbReference>
<dbReference type="Proteomes" id="UP001143330">
    <property type="component" value="Unassembled WGS sequence"/>
</dbReference>
<dbReference type="AlphaFoldDB" id="A0A9W6K1A9"/>
<reference evidence="1" key="2">
    <citation type="submission" date="2023-01" db="EMBL/GenBank/DDBJ databases">
        <authorList>
            <person name="Sun Q."/>
            <person name="Evtushenko L."/>
        </authorList>
    </citation>
    <scope>NUCLEOTIDE SEQUENCE</scope>
    <source>
        <strain evidence="1">VKM B-2789</strain>
    </source>
</reference>
<protein>
    <submittedName>
        <fullName evidence="1">Uncharacterized protein</fullName>
    </submittedName>
</protein>
<dbReference type="EMBL" id="BSFM01000017">
    <property type="protein sequence ID" value="GLK85880.1"/>
    <property type="molecule type" value="Genomic_DNA"/>
</dbReference>
<gene>
    <name evidence="1" type="ORF">GCM10017653_39500</name>
</gene>